<dbReference type="InterPro" id="IPR021215">
    <property type="entry name" value="DUF2752"/>
</dbReference>
<protein>
    <submittedName>
        <fullName evidence="2">DUF2752 domain-containing protein</fullName>
    </submittedName>
</protein>
<keyword evidence="3" id="KW-1185">Reference proteome</keyword>
<keyword evidence="1" id="KW-0472">Membrane</keyword>
<feature type="transmembrane region" description="Helical" evidence="1">
    <location>
        <begin position="80"/>
        <end position="98"/>
    </location>
</feature>
<evidence type="ECO:0000256" key="1">
    <source>
        <dbReference type="SAM" id="Phobius"/>
    </source>
</evidence>
<sequence length="139" mass="14980">MNAVVCRASSLAFGMRTAVAGATAVLTLLGAALLRVFQPESLWPCVFYAVTGLHCPGCGLTRMLHALVHGDVARAWSMNPLAMIALPLLAAMLAQWWLARPLLPASLNRYAHDGRVWIVALIAFGVLRNLPMFAWMAPG</sequence>
<dbReference type="RefSeq" id="WP_115841828.1">
    <property type="nucleotide sequence ID" value="NZ_CP183976.1"/>
</dbReference>
<keyword evidence="1" id="KW-0812">Transmembrane</keyword>
<dbReference type="Pfam" id="PF10825">
    <property type="entry name" value="DUF2752"/>
    <property type="match status" value="1"/>
</dbReference>
<feature type="transmembrane region" description="Helical" evidence="1">
    <location>
        <begin position="12"/>
        <end position="34"/>
    </location>
</feature>
<dbReference type="EMBL" id="QTJR01000004">
    <property type="protein sequence ID" value="RDY67705.1"/>
    <property type="molecule type" value="Genomic_DNA"/>
</dbReference>
<gene>
    <name evidence="2" type="ORF">DX912_07195</name>
</gene>
<evidence type="ECO:0000313" key="2">
    <source>
        <dbReference type="EMBL" id="RDY67705.1"/>
    </source>
</evidence>
<keyword evidence="1" id="KW-1133">Transmembrane helix</keyword>
<reference evidence="2 3" key="1">
    <citation type="submission" date="2018-08" db="EMBL/GenBank/DDBJ databases">
        <title>Lysobacter soli KCTC 22011, whole genome shotgun sequence.</title>
        <authorList>
            <person name="Zhang X."/>
            <person name="Feng G."/>
            <person name="Zhu H."/>
        </authorList>
    </citation>
    <scope>NUCLEOTIDE SEQUENCE [LARGE SCALE GENOMIC DNA]</scope>
    <source>
        <strain evidence="2 3">KCTC 22011</strain>
    </source>
</reference>
<dbReference type="AlphaFoldDB" id="A0A3D8VEH7"/>
<feature type="transmembrane region" description="Helical" evidence="1">
    <location>
        <begin position="46"/>
        <end position="68"/>
    </location>
</feature>
<evidence type="ECO:0000313" key="3">
    <source>
        <dbReference type="Proteomes" id="UP000256829"/>
    </source>
</evidence>
<dbReference type="Proteomes" id="UP000256829">
    <property type="component" value="Unassembled WGS sequence"/>
</dbReference>
<feature type="transmembrane region" description="Helical" evidence="1">
    <location>
        <begin position="118"/>
        <end position="137"/>
    </location>
</feature>
<accession>A0A3D8VEH7</accession>
<comment type="caution">
    <text evidence="2">The sequence shown here is derived from an EMBL/GenBank/DDBJ whole genome shotgun (WGS) entry which is preliminary data.</text>
</comment>
<proteinExistence type="predicted"/>
<organism evidence="2 3">
    <name type="scientific">Lysobacter soli</name>
    <dbReference type="NCBI Taxonomy" id="453783"/>
    <lineage>
        <taxon>Bacteria</taxon>
        <taxon>Pseudomonadati</taxon>
        <taxon>Pseudomonadota</taxon>
        <taxon>Gammaproteobacteria</taxon>
        <taxon>Lysobacterales</taxon>
        <taxon>Lysobacteraceae</taxon>
        <taxon>Lysobacter</taxon>
    </lineage>
</organism>
<name>A0A3D8VEH7_9GAMM</name>